<dbReference type="InterPro" id="IPR051906">
    <property type="entry name" value="TolC-like"/>
</dbReference>
<protein>
    <submittedName>
        <fullName evidence="9">Outer membrane efflux protein</fullName>
    </submittedName>
</protein>
<evidence type="ECO:0000256" key="3">
    <source>
        <dbReference type="ARBA" id="ARBA00022448"/>
    </source>
</evidence>
<dbReference type="RefSeq" id="WP_013514850.1">
    <property type="nucleotide sequence ID" value="NC_014844.1"/>
</dbReference>
<evidence type="ECO:0000256" key="5">
    <source>
        <dbReference type="ARBA" id="ARBA00022692"/>
    </source>
</evidence>
<evidence type="ECO:0000256" key="2">
    <source>
        <dbReference type="ARBA" id="ARBA00007613"/>
    </source>
</evidence>
<evidence type="ECO:0000313" key="9">
    <source>
        <dbReference type="EMBL" id="ADU62936.1"/>
    </source>
</evidence>
<accession>E6VQV6</accession>
<dbReference type="HOGENOM" id="CLU_012817_10_6_7"/>
<keyword evidence="6" id="KW-0472">Membrane</keyword>
<dbReference type="STRING" id="643562.Daes_1927"/>
<organism evidence="9 10">
    <name type="scientific">Pseudodesulfovibrio aespoeensis (strain ATCC 700646 / DSM 10631 / Aspo-2)</name>
    <name type="common">Desulfovibrio aespoeensis</name>
    <dbReference type="NCBI Taxonomy" id="643562"/>
    <lineage>
        <taxon>Bacteria</taxon>
        <taxon>Pseudomonadati</taxon>
        <taxon>Thermodesulfobacteriota</taxon>
        <taxon>Desulfovibrionia</taxon>
        <taxon>Desulfovibrionales</taxon>
        <taxon>Desulfovibrionaceae</taxon>
    </lineage>
</organism>
<dbReference type="GO" id="GO:0009279">
    <property type="term" value="C:cell outer membrane"/>
    <property type="evidence" value="ECO:0007669"/>
    <property type="project" value="UniProtKB-SubCell"/>
</dbReference>
<reference evidence="9 10" key="2">
    <citation type="journal article" date="2014" name="Genome Announc.">
        <title>Complete Genome Sequence of the Subsurface, Mesophilic Sulfate-Reducing Bacterium Desulfovibrio aespoeensis Aspo-2.</title>
        <authorList>
            <person name="Pedersen K."/>
            <person name="Bengtsson A."/>
            <person name="Edlund J."/>
            <person name="Rabe L."/>
            <person name="Hazen T."/>
            <person name="Chakraborty R."/>
            <person name="Goodwin L."/>
            <person name="Shapiro N."/>
        </authorList>
    </citation>
    <scope>NUCLEOTIDE SEQUENCE [LARGE SCALE GENOMIC DNA]</scope>
    <source>
        <strain evidence="10">ATCC 700646 / DSM 10631 / Aspo-2</strain>
    </source>
</reference>
<keyword evidence="10" id="KW-1185">Reference proteome</keyword>
<dbReference type="AlphaFoldDB" id="E6VQV6"/>
<keyword evidence="7" id="KW-0998">Cell outer membrane</keyword>
<feature type="chain" id="PRO_5003213977" evidence="8">
    <location>
        <begin position="26"/>
        <end position="456"/>
    </location>
</feature>
<dbReference type="Proteomes" id="UP000002191">
    <property type="component" value="Chromosome"/>
</dbReference>
<dbReference type="OrthoDB" id="9814032at2"/>
<dbReference type="SUPFAM" id="SSF56954">
    <property type="entry name" value="Outer membrane efflux proteins (OEP)"/>
    <property type="match status" value="1"/>
</dbReference>
<evidence type="ECO:0000313" key="10">
    <source>
        <dbReference type="Proteomes" id="UP000002191"/>
    </source>
</evidence>
<dbReference type="EMBL" id="CP002431">
    <property type="protein sequence ID" value="ADU62936.1"/>
    <property type="molecule type" value="Genomic_DNA"/>
</dbReference>
<evidence type="ECO:0000256" key="1">
    <source>
        <dbReference type="ARBA" id="ARBA00004442"/>
    </source>
</evidence>
<evidence type="ECO:0000256" key="4">
    <source>
        <dbReference type="ARBA" id="ARBA00022452"/>
    </source>
</evidence>
<keyword evidence="5" id="KW-0812">Transmembrane</keyword>
<gene>
    <name evidence="9" type="ordered locus">Daes_1927</name>
</gene>
<proteinExistence type="inferred from homology"/>
<dbReference type="PANTHER" id="PTHR30026:SF20">
    <property type="entry name" value="OUTER MEMBRANE PROTEIN TOLC"/>
    <property type="match status" value="1"/>
</dbReference>
<sequence precursor="true">MRFTRSLVMILALAALLAIGSLAIAADADPEPGTDAAAEAQDITGSFDLERSVKRALSLNPNMTAIRAQLQGSRFGTRSSFGKFLPSVSGSYGYTNYGRRLSTSDKHDDWVSNVNINQPVFKGFNLLATWQKSKLTEESNEASLTDVELSLISSVQSNFLSLLKARMDVKSGEDSVARLESQLKVITAFYDVGLKPKSEVLDAEVDLATARQDLLIARNNVSTQQAQLNTLLNIPIETNVDYVGELVNIPFSLTLPECLTRAYKGRPDLVIGQKSVEIAKKDSTIAASSFYPQVEADWNYYNKGVDAGLSRGGVYPYTSKEYWTVGVGASMSIFEWGADYYDYKQFEEIVKQVEAQLEDTRLNAGFEVKQSLLNIYEAADRINVADKSVEAAEEAYRMAVARYQAQVGTNTDVLNAQARLTTSEAQLSQALADYGTAISSLYVSMGEKNLGLTTGE</sequence>
<feature type="signal peptide" evidence="8">
    <location>
        <begin position="1"/>
        <end position="25"/>
    </location>
</feature>
<comment type="similarity">
    <text evidence="2">Belongs to the outer membrane factor (OMF) (TC 1.B.17) family.</text>
</comment>
<name>E6VQV6_PSEA9</name>
<keyword evidence="4" id="KW-1134">Transmembrane beta strand</keyword>
<keyword evidence="3" id="KW-0813">Transport</keyword>
<evidence type="ECO:0000256" key="8">
    <source>
        <dbReference type="SAM" id="SignalP"/>
    </source>
</evidence>
<evidence type="ECO:0000256" key="6">
    <source>
        <dbReference type="ARBA" id="ARBA00023136"/>
    </source>
</evidence>
<dbReference type="GO" id="GO:0015288">
    <property type="term" value="F:porin activity"/>
    <property type="evidence" value="ECO:0007669"/>
    <property type="project" value="TreeGrafter"/>
</dbReference>
<dbReference type="PANTHER" id="PTHR30026">
    <property type="entry name" value="OUTER MEMBRANE PROTEIN TOLC"/>
    <property type="match status" value="1"/>
</dbReference>
<dbReference type="GO" id="GO:0015562">
    <property type="term" value="F:efflux transmembrane transporter activity"/>
    <property type="evidence" value="ECO:0007669"/>
    <property type="project" value="InterPro"/>
</dbReference>
<keyword evidence="8" id="KW-0732">Signal</keyword>
<evidence type="ECO:0000256" key="7">
    <source>
        <dbReference type="ARBA" id="ARBA00023237"/>
    </source>
</evidence>
<dbReference type="InterPro" id="IPR003423">
    <property type="entry name" value="OMP_efflux"/>
</dbReference>
<dbReference type="Gene3D" id="1.20.1600.10">
    <property type="entry name" value="Outer membrane efflux proteins (OEP)"/>
    <property type="match status" value="1"/>
</dbReference>
<dbReference type="GO" id="GO:1990281">
    <property type="term" value="C:efflux pump complex"/>
    <property type="evidence" value="ECO:0007669"/>
    <property type="project" value="TreeGrafter"/>
</dbReference>
<comment type="subcellular location">
    <subcellularLocation>
        <location evidence="1">Cell outer membrane</location>
    </subcellularLocation>
</comment>
<dbReference type="eggNOG" id="COG1538">
    <property type="taxonomic scope" value="Bacteria"/>
</dbReference>
<dbReference type="KEGG" id="das:Daes_1927"/>
<reference evidence="10" key="1">
    <citation type="submission" date="2010-12" db="EMBL/GenBank/DDBJ databases">
        <title>Complete sequence of Desulfovibrio aespoeensis Aspo-2.</title>
        <authorList>
            <consortium name="US DOE Joint Genome Institute"/>
            <person name="Lucas S."/>
            <person name="Copeland A."/>
            <person name="Lapidus A."/>
            <person name="Cheng J.-F."/>
            <person name="Goodwin L."/>
            <person name="Pitluck S."/>
            <person name="Chertkov O."/>
            <person name="Misra M."/>
            <person name="Detter J.C."/>
            <person name="Han C."/>
            <person name="Tapia R."/>
            <person name="Land M."/>
            <person name="Hauser L."/>
            <person name="Kyrpides N."/>
            <person name="Ivanova N."/>
            <person name="Ovchinnikova G."/>
            <person name="Pedersen K."/>
            <person name="Jagevall S."/>
            <person name="Hazen T."/>
            <person name="Woyke T."/>
        </authorList>
    </citation>
    <scope>NUCLEOTIDE SEQUENCE [LARGE SCALE GENOMIC DNA]</scope>
    <source>
        <strain evidence="10">ATCC 700646 / DSM 10631 / Aspo-2</strain>
    </source>
</reference>
<dbReference type="Pfam" id="PF02321">
    <property type="entry name" value="OEP"/>
    <property type="match status" value="2"/>
</dbReference>